<dbReference type="PRINTS" id="PR00081">
    <property type="entry name" value="GDHRDH"/>
</dbReference>
<dbReference type="EC" id="1.1.1.47" evidence="3"/>
<dbReference type="OrthoDB" id="8687320at2"/>
<dbReference type="EMBL" id="SMRP01000015">
    <property type="protein sequence ID" value="TDG20544.1"/>
    <property type="molecule type" value="Genomic_DNA"/>
</dbReference>
<dbReference type="InterPro" id="IPR020904">
    <property type="entry name" value="Sc_DH/Rdtase_CS"/>
</dbReference>
<evidence type="ECO:0000313" key="4">
    <source>
        <dbReference type="Proteomes" id="UP000295722"/>
    </source>
</evidence>
<evidence type="ECO:0000256" key="2">
    <source>
        <dbReference type="SAM" id="MobiDB-lite"/>
    </source>
</evidence>
<dbReference type="Proteomes" id="UP000295722">
    <property type="component" value="Unassembled WGS sequence"/>
</dbReference>
<dbReference type="PROSITE" id="PS00061">
    <property type="entry name" value="ADH_SHORT"/>
    <property type="match status" value="1"/>
</dbReference>
<dbReference type="Pfam" id="PF13561">
    <property type="entry name" value="adh_short_C2"/>
    <property type="match status" value="1"/>
</dbReference>
<dbReference type="GO" id="GO:0047936">
    <property type="term" value="F:glucose 1-dehydrogenase [NAD(P)+] activity"/>
    <property type="evidence" value="ECO:0007669"/>
    <property type="project" value="UniProtKB-EC"/>
</dbReference>
<dbReference type="NCBIfam" id="NF005559">
    <property type="entry name" value="PRK07231.1"/>
    <property type="match status" value="1"/>
</dbReference>
<evidence type="ECO:0000313" key="3">
    <source>
        <dbReference type="EMBL" id="TDG20544.1"/>
    </source>
</evidence>
<reference evidence="3 4" key="1">
    <citation type="submission" date="2019-03" db="EMBL/GenBank/DDBJ databases">
        <title>Paraburkholderia sp. 4M-K11, isolated from subtropical forest soil.</title>
        <authorList>
            <person name="Gao Z.-H."/>
            <person name="Qiu L.-H."/>
        </authorList>
    </citation>
    <scope>NUCLEOTIDE SEQUENCE [LARGE SCALE GENOMIC DNA]</scope>
    <source>
        <strain evidence="3 4">4M-K11</strain>
    </source>
</reference>
<dbReference type="PANTHER" id="PTHR42760">
    <property type="entry name" value="SHORT-CHAIN DEHYDROGENASES/REDUCTASES FAMILY MEMBER"/>
    <property type="match status" value="1"/>
</dbReference>
<organism evidence="3 4">
    <name type="scientific">Paraburkholderia silviterrae</name>
    <dbReference type="NCBI Taxonomy" id="2528715"/>
    <lineage>
        <taxon>Bacteria</taxon>
        <taxon>Pseudomonadati</taxon>
        <taxon>Pseudomonadota</taxon>
        <taxon>Betaproteobacteria</taxon>
        <taxon>Burkholderiales</taxon>
        <taxon>Burkholderiaceae</taxon>
        <taxon>Paraburkholderia</taxon>
    </lineage>
</organism>
<name>A0A4R5M450_9BURK</name>
<keyword evidence="3" id="KW-0560">Oxidoreductase</keyword>
<comment type="caution">
    <text evidence="3">The sequence shown here is derived from an EMBL/GenBank/DDBJ whole genome shotgun (WGS) entry which is preliminary data.</text>
</comment>
<dbReference type="Gene3D" id="3.40.50.720">
    <property type="entry name" value="NAD(P)-binding Rossmann-like Domain"/>
    <property type="match status" value="1"/>
</dbReference>
<dbReference type="PRINTS" id="PR00080">
    <property type="entry name" value="SDRFAMILY"/>
</dbReference>
<dbReference type="AlphaFoldDB" id="A0A4R5M450"/>
<dbReference type="InterPro" id="IPR002347">
    <property type="entry name" value="SDR_fam"/>
</dbReference>
<protein>
    <submittedName>
        <fullName evidence="3">Glucose 1-dehydrogenase</fullName>
        <ecNumber evidence="3">1.1.1.47</ecNumber>
    </submittedName>
</protein>
<dbReference type="CDD" id="cd05233">
    <property type="entry name" value="SDR_c"/>
    <property type="match status" value="1"/>
</dbReference>
<evidence type="ECO:0000256" key="1">
    <source>
        <dbReference type="ARBA" id="ARBA00006484"/>
    </source>
</evidence>
<accession>A0A4R5M450</accession>
<dbReference type="InterPro" id="IPR036291">
    <property type="entry name" value="NAD(P)-bd_dom_sf"/>
</dbReference>
<sequence>MEGIIVNLSGGNSNPDCPPDLNPDSHPRLHSGPRLDVSGKRVLVTGGASGIGAAVAAFFVEAGAVVCASDLNAPVVAPAWTMLRGDVSSEADVERMSAEAIACMGGIDVLVNNAGVLEPGARTDRQALAVWQRTLDINLTGTWLMSRAVGAHMLARGGGAIVNIASIYGLGGGPGIGAYTASKAGVVMLTRSLACEWAQKGIRVNGVAPAIIRTPPLDAMTREGRLDVTSLERRTPMGRLGYPVEVAQAVAFLASDWASYVTGVTLPVDGGWTAFGADGDASRG</sequence>
<gene>
    <name evidence="3" type="ORF">EYW47_25525</name>
</gene>
<proteinExistence type="inferred from homology"/>
<dbReference type="SUPFAM" id="SSF51735">
    <property type="entry name" value="NAD(P)-binding Rossmann-fold domains"/>
    <property type="match status" value="1"/>
</dbReference>
<feature type="region of interest" description="Disordered" evidence="2">
    <location>
        <begin position="8"/>
        <end position="33"/>
    </location>
</feature>
<comment type="similarity">
    <text evidence="1">Belongs to the short-chain dehydrogenases/reductases (SDR) family.</text>
</comment>
<keyword evidence="4" id="KW-1185">Reference proteome</keyword>
<dbReference type="FunFam" id="3.40.50.720:FF:000084">
    <property type="entry name" value="Short-chain dehydrogenase reductase"/>
    <property type="match status" value="1"/>
</dbReference>